<dbReference type="Gene3D" id="3.40.1190.20">
    <property type="match status" value="1"/>
</dbReference>
<gene>
    <name evidence="5" type="ORF">G4Z02_04800</name>
</gene>
<accession>A0A7L7KQY0</accession>
<organism evidence="5 6">
    <name type="scientific">Candidatus Xianfuyuplasma coldseepsis</name>
    <dbReference type="NCBI Taxonomy" id="2782163"/>
    <lineage>
        <taxon>Bacteria</taxon>
        <taxon>Bacillati</taxon>
        <taxon>Mycoplasmatota</taxon>
        <taxon>Mollicutes</taxon>
        <taxon>Candidatus Izemoplasmatales</taxon>
        <taxon>Candidatus Izemoplasmataceae</taxon>
        <taxon>Candidatus Xianfuyuplasma</taxon>
    </lineage>
</organism>
<proteinExistence type="inferred from homology"/>
<evidence type="ECO:0000313" key="6">
    <source>
        <dbReference type="Proteomes" id="UP000514720"/>
    </source>
</evidence>
<dbReference type="InterPro" id="IPR029056">
    <property type="entry name" value="Ribokinase-like"/>
</dbReference>
<keyword evidence="6" id="KW-1185">Reference proteome</keyword>
<dbReference type="PANTHER" id="PTHR43320:SF2">
    <property type="entry name" value="2-DEHYDRO-3-DEOXYGLUCONOKINASE_2-DEHYDRO-3-DEOXYGALACTONOKINASE"/>
    <property type="match status" value="1"/>
</dbReference>
<name>A0A7L7KQY0_9MOLU</name>
<dbReference type="KEGG" id="xcl:G4Z02_04800"/>
<dbReference type="SUPFAM" id="SSF53613">
    <property type="entry name" value="Ribokinase-like"/>
    <property type="match status" value="1"/>
</dbReference>
<evidence type="ECO:0000256" key="2">
    <source>
        <dbReference type="ARBA" id="ARBA00022679"/>
    </source>
</evidence>
<feature type="domain" description="Carbohydrate kinase PfkB" evidence="4">
    <location>
        <begin position="143"/>
        <end position="333"/>
    </location>
</feature>
<sequence>MKFNHAATYDIVVPTSMGVRLTPLHRQVVHTSTQFQLQTTSAESNVLSCGASLGLKTKVLTAFVKDSPIAQFIKNDLMRRHIEYDGQDKPQEGPWGYRHQFNIADSGYGLRAPRVHNDRAGEVGRTIQSSDFDVDRLFQKDGVKLIHISGLIAALSTTTSTFCVELAKKAKQHNTLISFDINYRASFWKDREQELRSVFHEIASLSDILIGNEEDFQLALGVQGPESGGEHLENKVQQFIDMIETMKTSYPNAQMFATTLREVVSANEHLWGSIVHDVTTSSWEIVNPRPIQVLDRIGGGDGFVGGLLYGLIKGMSLADACHFGWANGAFTATLLDDYSMPLSEEQIWSVYEGNARVRR</sequence>
<dbReference type="RefSeq" id="WP_258876856.1">
    <property type="nucleotide sequence ID" value="NZ_CP048914.1"/>
</dbReference>
<dbReference type="PANTHER" id="PTHR43320">
    <property type="entry name" value="SUGAR KINASE"/>
    <property type="match status" value="1"/>
</dbReference>
<dbReference type="EMBL" id="CP048914">
    <property type="protein sequence ID" value="QMS85087.1"/>
    <property type="molecule type" value="Genomic_DNA"/>
</dbReference>
<evidence type="ECO:0000313" key="5">
    <source>
        <dbReference type="EMBL" id="QMS85087.1"/>
    </source>
</evidence>
<keyword evidence="2" id="KW-0808">Transferase</keyword>
<dbReference type="InterPro" id="IPR011611">
    <property type="entry name" value="PfkB_dom"/>
</dbReference>
<dbReference type="Pfam" id="PF00294">
    <property type="entry name" value="PfkB"/>
    <property type="match status" value="1"/>
</dbReference>
<dbReference type="GO" id="GO:0016301">
    <property type="term" value="F:kinase activity"/>
    <property type="evidence" value="ECO:0007669"/>
    <property type="project" value="UniProtKB-KW"/>
</dbReference>
<evidence type="ECO:0000256" key="1">
    <source>
        <dbReference type="ARBA" id="ARBA00010688"/>
    </source>
</evidence>
<evidence type="ECO:0000256" key="3">
    <source>
        <dbReference type="ARBA" id="ARBA00022777"/>
    </source>
</evidence>
<evidence type="ECO:0000259" key="4">
    <source>
        <dbReference type="Pfam" id="PF00294"/>
    </source>
</evidence>
<reference evidence="5 6" key="1">
    <citation type="submission" date="2020-02" db="EMBL/GenBank/DDBJ databases">
        <authorList>
            <person name="Zheng R.K."/>
            <person name="Sun C.M."/>
        </authorList>
    </citation>
    <scope>NUCLEOTIDE SEQUENCE [LARGE SCALE GENOMIC DNA]</scope>
    <source>
        <strain evidence="6">zrk13</strain>
    </source>
</reference>
<dbReference type="Proteomes" id="UP000514720">
    <property type="component" value="Chromosome"/>
</dbReference>
<protein>
    <submittedName>
        <fullName evidence="5">Sugar kinase</fullName>
    </submittedName>
</protein>
<keyword evidence="3 5" id="KW-0418">Kinase</keyword>
<comment type="similarity">
    <text evidence="1">Belongs to the carbohydrate kinase PfkB family.</text>
</comment>
<dbReference type="AlphaFoldDB" id="A0A7L7KQY0"/>
<dbReference type="InterPro" id="IPR052700">
    <property type="entry name" value="Carb_kinase_PfkB-like"/>
</dbReference>